<protein>
    <submittedName>
        <fullName evidence="3">FAD-dependent oxidoreductase</fullName>
    </submittedName>
</protein>
<keyword evidence="5" id="KW-1185">Reference proteome</keyword>
<reference evidence="4 5" key="1">
    <citation type="submission" date="2015-08" db="EMBL/GenBank/DDBJ databases">
        <title>Draft Genome Sequences of Vibrio parahaemolyticus Strains.</title>
        <authorList>
            <person name="Gonzalez-Escalona N."/>
            <person name="DePaola A."/>
        </authorList>
    </citation>
    <scope>NUCLEOTIDE SEQUENCE [LARGE SCALE GENOMIC DNA]</scope>
    <source>
        <strain evidence="4 5">CFSAN001621</strain>
    </source>
</reference>
<dbReference type="InterPro" id="IPR006076">
    <property type="entry name" value="FAD-dep_OxRdtase"/>
</dbReference>
<dbReference type="Gene3D" id="3.50.50.60">
    <property type="entry name" value="FAD/NAD(P)-binding domain"/>
    <property type="match status" value="1"/>
</dbReference>
<dbReference type="PANTHER" id="PTHR13847:SF285">
    <property type="entry name" value="FAD DEPENDENT OXIDOREDUCTASE DOMAIN-CONTAINING PROTEIN"/>
    <property type="match status" value="1"/>
</dbReference>
<dbReference type="InterPro" id="IPR036188">
    <property type="entry name" value="FAD/NAD-bd_sf"/>
</dbReference>
<dbReference type="Proteomes" id="UP000191946">
    <property type="component" value="Unassembled WGS sequence"/>
</dbReference>
<reference evidence="3" key="2">
    <citation type="submission" date="2017-09" db="EMBL/GenBank/DDBJ databases">
        <authorList>
            <person name="Ehlers B."/>
            <person name="Leendertz F.H."/>
        </authorList>
    </citation>
    <scope>NUCLEOTIDE SEQUENCE</scope>
    <source>
        <strain evidence="3">MAVP-26</strain>
    </source>
</reference>
<organism evidence="3">
    <name type="scientific">Vibrio parahaemolyticus</name>
    <dbReference type="NCBI Taxonomy" id="670"/>
    <lineage>
        <taxon>Bacteria</taxon>
        <taxon>Pseudomonadati</taxon>
        <taxon>Pseudomonadota</taxon>
        <taxon>Gammaproteobacteria</taxon>
        <taxon>Vibrionales</taxon>
        <taxon>Vibrionaceae</taxon>
        <taxon>Vibrio</taxon>
    </lineage>
</organism>
<dbReference type="SUPFAM" id="SSF51905">
    <property type="entry name" value="FAD/NAD(P)-binding domain"/>
    <property type="match status" value="1"/>
</dbReference>
<dbReference type="EMBL" id="LHQV01000015">
    <property type="protein sequence ID" value="OQJ99445.1"/>
    <property type="molecule type" value="Genomic_DNA"/>
</dbReference>
<dbReference type="NCBIfam" id="TIGR03329">
    <property type="entry name" value="Phn_aa_oxid"/>
    <property type="match status" value="1"/>
</dbReference>
<evidence type="ECO:0000256" key="1">
    <source>
        <dbReference type="ARBA" id="ARBA00023002"/>
    </source>
</evidence>
<dbReference type="GO" id="GO:0005737">
    <property type="term" value="C:cytoplasm"/>
    <property type="evidence" value="ECO:0007669"/>
    <property type="project" value="TreeGrafter"/>
</dbReference>
<dbReference type="EMBL" id="CP023247">
    <property type="protein sequence ID" value="ASZ49259.1"/>
    <property type="molecule type" value="Genomic_DNA"/>
</dbReference>
<feature type="domain" description="FAD dependent oxidoreductase" evidence="2">
    <location>
        <begin position="30"/>
        <end position="393"/>
    </location>
</feature>
<gene>
    <name evidence="4" type="ORF">AKG60_15685</name>
    <name evidence="3" type="ORF">YA91_01230</name>
</gene>
<dbReference type="InterPro" id="IPR017715">
    <property type="entry name" value="NH2-phosphonate_OxRdtase"/>
</dbReference>
<proteinExistence type="predicted"/>
<sequence length="466" mass="51717">MAHLSYWFKQALELEQPQPAKPLNEDINADVAIIGGGYTGLWTAIMIKQQAPKKHVVVIEKGLCGSGASGANGGCMLTWSTKFPTLKRLFGEAQAAWLVKESEQAALEIDAFCKQHHIDAQLSLKGVYYTATNHAQAGCMQPVVDELSRLGVNSWRRCKEDELHANTGSPRHLEGFHSSVAASVQPALLARGLRRVALEMGIEIFENTPMTKLDFGQPATVYTPDAQIKAKQVVLTLNAWMVEHFTQFKNSIVVVSSDMVITKPLGESLRKTGWQAGTSVLDSRIFVHYYRDTPDGRLMLGKGGNQFSFNNQVDVMFNKPTRYQNLLRKSFDKLFPSLKEAEFEYSWTGGSDRSTSGFPFFGKLNEQRNVFYGFGYSGNGVAQTRMGGKILSSMVLGLDNEWTRSGLAKGPLGHFPPEPFRWIGAMTVRNAVRRKEEAEDCGQKPFIWDKWLAKLAGPAGKADKLD</sequence>
<evidence type="ECO:0000259" key="2">
    <source>
        <dbReference type="Pfam" id="PF01266"/>
    </source>
</evidence>
<evidence type="ECO:0000313" key="3">
    <source>
        <dbReference type="EMBL" id="ASZ49259.1"/>
    </source>
</evidence>
<dbReference type="GO" id="GO:0016491">
    <property type="term" value="F:oxidoreductase activity"/>
    <property type="evidence" value="ECO:0007669"/>
    <property type="project" value="UniProtKB-KW"/>
</dbReference>
<evidence type="ECO:0000313" key="4">
    <source>
        <dbReference type="EMBL" id="OQJ99445.1"/>
    </source>
</evidence>
<dbReference type="RefSeq" id="WP_005497951.1">
    <property type="nucleotide sequence ID" value="NZ_CP023247.2"/>
</dbReference>
<evidence type="ECO:0000313" key="5">
    <source>
        <dbReference type="Proteomes" id="UP000191946"/>
    </source>
</evidence>
<dbReference type="AlphaFoldDB" id="A0A249VY45"/>
<dbReference type="Pfam" id="PF01266">
    <property type="entry name" value="DAO"/>
    <property type="match status" value="1"/>
</dbReference>
<accession>A0A249VY45</accession>
<name>A0A249VY45_VIBPH</name>
<dbReference type="PANTHER" id="PTHR13847">
    <property type="entry name" value="SARCOSINE DEHYDROGENASE-RELATED"/>
    <property type="match status" value="1"/>
</dbReference>
<keyword evidence="1" id="KW-0560">Oxidoreductase</keyword>
<dbReference type="Gene3D" id="3.30.9.10">
    <property type="entry name" value="D-Amino Acid Oxidase, subunit A, domain 2"/>
    <property type="match status" value="1"/>
</dbReference>